<dbReference type="AlphaFoldDB" id="A0A5C4SFQ4"/>
<dbReference type="PANTHER" id="PTHR42723">
    <property type="entry name" value="CHLOROPHYLL SYNTHASE"/>
    <property type="match status" value="1"/>
</dbReference>
<feature type="transmembrane region" description="Helical" evidence="6">
    <location>
        <begin position="225"/>
        <end position="243"/>
    </location>
</feature>
<keyword evidence="8" id="KW-1185">Reference proteome</keyword>
<feature type="transmembrane region" description="Helical" evidence="6">
    <location>
        <begin position="12"/>
        <end position="29"/>
    </location>
</feature>
<reference evidence="7 8" key="1">
    <citation type="submission" date="2019-05" db="EMBL/GenBank/DDBJ databases">
        <title>Tamlana fucoidanivorans sp. nov., isolated from the surface of algae collected from Fujian province in China.</title>
        <authorList>
            <person name="Li J."/>
        </authorList>
    </citation>
    <scope>NUCLEOTIDE SEQUENCE [LARGE SCALE GENOMIC DNA]</scope>
    <source>
        <strain evidence="7 8">CW2-9</strain>
    </source>
</reference>
<dbReference type="PANTHER" id="PTHR42723:SF1">
    <property type="entry name" value="CHLOROPHYLL SYNTHASE, CHLOROPLASTIC"/>
    <property type="match status" value="1"/>
</dbReference>
<comment type="caution">
    <text evidence="7">The sequence shown here is derived from an EMBL/GenBank/DDBJ whole genome shotgun (WGS) entry which is preliminary data.</text>
</comment>
<dbReference type="GO" id="GO:0016765">
    <property type="term" value="F:transferase activity, transferring alkyl or aryl (other than methyl) groups"/>
    <property type="evidence" value="ECO:0007669"/>
    <property type="project" value="InterPro"/>
</dbReference>
<dbReference type="Pfam" id="PF01040">
    <property type="entry name" value="UbiA"/>
    <property type="match status" value="1"/>
</dbReference>
<organism evidence="7 8">
    <name type="scientific">Allotamlana fucoidanivorans</name>
    <dbReference type="NCBI Taxonomy" id="2583814"/>
    <lineage>
        <taxon>Bacteria</taxon>
        <taxon>Pseudomonadati</taxon>
        <taxon>Bacteroidota</taxon>
        <taxon>Flavobacteriia</taxon>
        <taxon>Flavobacteriales</taxon>
        <taxon>Flavobacteriaceae</taxon>
        <taxon>Allotamlana</taxon>
    </lineage>
</organism>
<dbReference type="InterPro" id="IPR000537">
    <property type="entry name" value="UbiA_prenyltransferase"/>
</dbReference>
<evidence type="ECO:0000256" key="4">
    <source>
        <dbReference type="ARBA" id="ARBA00022989"/>
    </source>
</evidence>
<comment type="subcellular location">
    <subcellularLocation>
        <location evidence="1">Membrane</location>
        <topology evidence="1">Multi-pass membrane protein</topology>
    </subcellularLocation>
</comment>
<feature type="transmembrane region" description="Helical" evidence="6">
    <location>
        <begin position="288"/>
        <end position="305"/>
    </location>
</feature>
<feature type="transmembrane region" description="Helical" evidence="6">
    <location>
        <begin position="249"/>
        <end position="268"/>
    </location>
</feature>
<keyword evidence="2" id="KW-1003">Cell membrane</keyword>
<dbReference type="Gene3D" id="1.10.357.140">
    <property type="entry name" value="UbiA prenyltransferase"/>
    <property type="match status" value="1"/>
</dbReference>
<dbReference type="Gene3D" id="1.20.120.1780">
    <property type="entry name" value="UbiA prenyltransferase"/>
    <property type="match status" value="1"/>
</dbReference>
<keyword evidence="4 6" id="KW-1133">Transmembrane helix</keyword>
<evidence type="ECO:0000256" key="3">
    <source>
        <dbReference type="ARBA" id="ARBA00022692"/>
    </source>
</evidence>
<evidence type="ECO:0000256" key="6">
    <source>
        <dbReference type="SAM" id="Phobius"/>
    </source>
</evidence>
<feature type="transmembrane region" description="Helical" evidence="6">
    <location>
        <begin position="41"/>
        <end position="66"/>
    </location>
</feature>
<gene>
    <name evidence="7" type="ORF">FGF67_14300</name>
</gene>
<keyword evidence="7" id="KW-0808">Transferase</keyword>
<proteinExistence type="predicted"/>
<evidence type="ECO:0000256" key="1">
    <source>
        <dbReference type="ARBA" id="ARBA00004141"/>
    </source>
</evidence>
<accession>A0A5C4SFQ4</accession>
<evidence type="ECO:0000313" key="7">
    <source>
        <dbReference type="EMBL" id="TNJ42435.1"/>
    </source>
</evidence>
<dbReference type="EMBL" id="VDCS01000014">
    <property type="protein sequence ID" value="TNJ42435.1"/>
    <property type="molecule type" value="Genomic_DNA"/>
</dbReference>
<dbReference type="InterPro" id="IPR044878">
    <property type="entry name" value="UbiA_sf"/>
</dbReference>
<evidence type="ECO:0000256" key="5">
    <source>
        <dbReference type="ARBA" id="ARBA00023136"/>
    </source>
</evidence>
<dbReference type="NCBIfam" id="NF009512">
    <property type="entry name" value="PRK12872.1-1"/>
    <property type="match status" value="1"/>
</dbReference>
<protein>
    <submittedName>
        <fullName evidence="7">Prenyltransferase</fullName>
    </submittedName>
</protein>
<dbReference type="CDD" id="cd13961">
    <property type="entry name" value="PT_UbiA_DGGGPS"/>
    <property type="match status" value="1"/>
</dbReference>
<name>A0A5C4SFQ4_9FLAO</name>
<evidence type="ECO:0000256" key="2">
    <source>
        <dbReference type="ARBA" id="ARBA00022475"/>
    </source>
</evidence>
<feature type="transmembrane region" description="Helical" evidence="6">
    <location>
        <begin position="173"/>
        <end position="192"/>
    </location>
</feature>
<dbReference type="OrthoDB" id="9811562at2"/>
<evidence type="ECO:0000313" key="8">
    <source>
        <dbReference type="Proteomes" id="UP000308713"/>
    </source>
</evidence>
<dbReference type="InterPro" id="IPR050475">
    <property type="entry name" value="Prenyltransferase_related"/>
</dbReference>
<feature type="transmembrane region" description="Helical" evidence="6">
    <location>
        <begin position="137"/>
        <end position="161"/>
    </location>
</feature>
<feature type="transmembrane region" description="Helical" evidence="6">
    <location>
        <begin position="113"/>
        <end position="130"/>
    </location>
</feature>
<dbReference type="RefSeq" id="WP_139698443.1">
    <property type="nucleotide sequence ID" value="NZ_VDCS01000014.1"/>
</dbReference>
<dbReference type="GO" id="GO:0016020">
    <property type="term" value="C:membrane"/>
    <property type="evidence" value="ECO:0007669"/>
    <property type="project" value="UniProtKB-SubCell"/>
</dbReference>
<dbReference type="Proteomes" id="UP000308713">
    <property type="component" value="Unassembled WGS sequence"/>
</dbReference>
<keyword evidence="5 6" id="KW-0472">Membrane</keyword>
<feature type="transmembrane region" description="Helical" evidence="6">
    <location>
        <begin position="87"/>
        <end position="107"/>
    </location>
</feature>
<keyword evidence="3 6" id="KW-0812">Transmembrane</keyword>
<sequence length="306" mass="34808">MVLNVLNLIRWKNLLMIAFVQLLIKYAFLEPFGVATALNCLGISILILATICIAAAGNIINDIYDIETDLVNKPHRVIIGKSISEKCAFNLFFSLNIIGVGLGFYLSHLVEKPAFFTIFVLISALLFLYASYLKRTFFIGNLIISILVGLSLLIVGVFELVPSMTHINHTTQMVFFKTIFDYALFAFLINVLREISKDIEDIDGDYKTGMHTLPIILGRDRTKHMLCVLNIIPLALITRYVIINLYNQYWVVTYFLVCIIGPLIYTSIKTFSAKTKKDFKHISNMYKLVMLFGMLSLLLYKYVILS</sequence>